<name>A0A4C1UXQ1_EUMVA</name>
<dbReference type="Proteomes" id="UP000299102">
    <property type="component" value="Unassembled WGS sequence"/>
</dbReference>
<reference evidence="2 3" key="1">
    <citation type="journal article" date="2019" name="Commun. Biol.">
        <title>The bagworm genome reveals a unique fibroin gene that provides high tensile strength.</title>
        <authorList>
            <person name="Kono N."/>
            <person name="Nakamura H."/>
            <person name="Ohtoshi R."/>
            <person name="Tomita M."/>
            <person name="Numata K."/>
            <person name="Arakawa K."/>
        </authorList>
    </citation>
    <scope>NUCLEOTIDE SEQUENCE [LARGE SCALE GENOMIC DNA]</scope>
</reference>
<accession>A0A4C1UXQ1</accession>
<dbReference type="AlphaFoldDB" id="A0A4C1UXQ1"/>
<evidence type="ECO:0000313" key="2">
    <source>
        <dbReference type="EMBL" id="GBP30544.1"/>
    </source>
</evidence>
<evidence type="ECO:0000313" key="3">
    <source>
        <dbReference type="Proteomes" id="UP000299102"/>
    </source>
</evidence>
<comment type="caution">
    <text evidence="2">The sequence shown here is derived from an EMBL/GenBank/DDBJ whole genome shotgun (WGS) entry which is preliminary data.</text>
</comment>
<feature type="region of interest" description="Disordered" evidence="1">
    <location>
        <begin position="190"/>
        <end position="223"/>
    </location>
</feature>
<organism evidence="2 3">
    <name type="scientific">Eumeta variegata</name>
    <name type="common">Bagworm moth</name>
    <name type="synonym">Eumeta japonica</name>
    <dbReference type="NCBI Taxonomy" id="151549"/>
    <lineage>
        <taxon>Eukaryota</taxon>
        <taxon>Metazoa</taxon>
        <taxon>Ecdysozoa</taxon>
        <taxon>Arthropoda</taxon>
        <taxon>Hexapoda</taxon>
        <taxon>Insecta</taxon>
        <taxon>Pterygota</taxon>
        <taxon>Neoptera</taxon>
        <taxon>Endopterygota</taxon>
        <taxon>Lepidoptera</taxon>
        <taxon>Glossata</taxon>
        <taxon>Ditrysia</taxon>
        <taxon>Tineoidea</taxon>
        <taxon>Psychidae</taxon>
        <taxon>Oiketicinae</taxon>
        <taxon>Eumeta</taxon>
    </lineage>
</organism>
<proteinExistence type="predicted"/>
<protein>
    <submittedName>
        <fullName evidence="2">Uncharacterized protein</fullName>
    </submittedName>
</protein>
<gene>
    <name evidence="2" type="ORF">EVAR_94724_1</name>
</gene>
<dbReference type="EMBL" id="BGZK01000234">
    <property type="protein sequence ID" value="GBP30544.1"/>
    <property type="molecule type" value="Genomic_DNA"/>
</dbReference>
<sequence length="223" mass="25226">MSGFMGSRWARDPHELRLCVVVVIESESVLIELGLKNIVAQTKPSSDYGTQASKLKIHQRQDWFIRPVSQLSVQGQSDGVFILLVRSLLVVVAGLMSPGLPRRRRFVALGRTVAWLSLTVVRALLSLLRWARVWVVMGWRTWNACRPYYKSEVTWYGLPVVASSSTKPFTIPHNTCRLFPHSSSSQEVDASVMSATEKNDSRAARVRAHTHECDRVRKRQQKG</sequence>
<feature type="compositionally biased region" description="Basic and acidic residues" evidence="1">
    <location>
        <begin position="197"/>
        <end position="215"/>
    </location>
</feature>
<evidence type="ECO:0000256" key="1">
    <source>
        <dbReference type="SAM" id="MobiDB-lite"/>
    </source>
</evidence>
<keyword evidence="3" id="KW-1185">Reference proteome</keyword>